<evidence type="ECO:0000313" key="1">
    <source>
        <dbReference type="EMBL" id="CAM9648472.1"/>
    </source>
</evidence>
<gene>
    <name evidence="1" type="ORF">MRATA1EN22A_LOCUS5484</name>
</gene>
<dbReference type="Proteomes" id="UP001162501">
    <property type="component" value="Chromosome 14"/>
</dbReference>
<sequence length="207" mass="22504">MGSKLQPPHQLTSGRRSAAARRTAPGPARVETTVRLLSGRPLPPRVSDQRHQDPEVPGSGPPVAEAEKAASEPFSTESKETVTPAGKTALMLCKEQGILASLHRRRQQNHRPFPGQPRAPRKEHRPPKILRSPGGQQGQPDWDPVVLHPTGSRRGCFRLQMPGEDHFEGSGASRLRSGPTRPRSGKTARPPGGHVSRECHFISADVL</sequence>
<protein>
    <submittedName>
        <fullName evidence="1">Uncharacterized protein</fullName>
    </submittedName>
</protein>
<organism evidence="1 2">
    <name type="scientific">Rangifer tarandus platyrhynchus</name>
    <name type="common">Svalbard reindeer</name>
    <dbReference type="NCBI Taxonomy" id="3082113"/>
    <lineage>
        <taxon>Eukaryota</taxon>
        <taxon>Metazoa</taxon>
        <taxon>Chordata</taxon>
        <taxon>Craniata</taxon>
        <taxon>Vertebrata</taxon>
        <taxon>Euteleostomi</taxon>
        <taxon>Mammalia</taxon>
        <taxon>Eutheria</taxon>
        <taxon>Laurasiatheria</taxon>
        <taxon>Artiodactyla</taxon>
        <taxon>Ruminantia</taxon>
        <taxon>Pecora</taxon>
        <taxon>Cervidae</taxon>
        <taxon>Odocoileinae</taxon>
        <taxon>Rangifer</taxon>
    </lineage>
</organism>
<evidence type="ECO:0000313" key="2">
    <source>
        <dbReference type="Proteomes" id="UP001162501"/>
    </source>
</evidence>
<reference evidence="1" key="1">
    <citation type="submission" date="2023-05" db="EMBL/GenBank/DDBJ databases">
        <authorList>
            <consortium name="ELIXIR-Norway"/>
        </authorList>
    </citation>
    <scope>NUCLEOTIDE SEQUENCE</scope>
</reference>
<name>A0AC59YF79_RANTA</name>
<accession>A0AC59YF79</accession>
<proteinExistence type="predicted"/>
<dbReference type="EMBL" id="OX596098">
    <property type="protein sequence ID" value="CAM9648472.1"/>
    <property type="molecule type" value="Genomic_DNA"/>
</dbReference>
<reference evidence="1" key="2">
    <citation type="submission" date="2025-03" db="EMBL/GenBank/DDBJ databases">
        <authorList>
            <consortium name="ELIXIR-Norway"/>
            <consortium name="Elixir Norway"/>
        </authorList>
    </citation>
    <scope>NUCLEOTIDE SEQUENCE</scope>
</reference>